<evidence type="ECO:0000313" key="2">
    <source>
        <dbReference type="Proteomes" id="UP000281553"/>
    </source>
</evidence>
<protein>
    <submittedName>
        <fullName evidence="1">Uncharacterized protein</fullName>
    </submittedName>
</protein>
<proteinExistence type="predicted"/>
<name>A0A3P7P8C0_DIBLA</name>
<gene>
    <name evidence="1" type="ORF">DILT_LOCUS12390</name>
</gene>
<sequence>MPRAGRRDAKKLRETSTTDTLSTEIRSCLTKPSELLPSPAYAVSCDLPSEDEVADAMQRLRNNKACREEGIPVIMYKSCVDTLALWLNEVIVQV</sequence>
<dbReference type="EMBL" id="UYRU01066275">
    <property type="protein sequence ID" value="VDN16559.1"/>
    <property type="molecule type" value="Genomic_DNA"/>
</dbReference>
<evidence type="ECO:0000313" key="1">
    <source>
        <dbReference type="EMBL" id="VDN16559.1"/>
    </source>
</evidence>
<accession>A0A3P7P8C0</accession>
<dbReference type="AlphaFoldDB" id="A0A3P7P8C0"/>
<keyword evidence="2" id="KW-1185">Reference proteome</keyword>
<dbReference type="Proteomes" id="UP000281553">
    <property type="component" value="Unassembled WGS sequence"/>
</dbReference>
<reference evidence="1 2" key="1">
    <citation type="submission" date="2018-11" db="EMBL/GenBank/DDBJ databases">
        <authorList>
            <consortium name="Pathogen Informatics"/>
        </authorList>
    </citation>
    <scope>NUCLEOTIDE SEQUENCE [LARGE SCALE GENOMIC DNA]</scope>
</reference>
<organism evidence="1 2">
    <name type="scientific">Dibothriocephalus latus</name>
    <name type="common">Fish tapeworm</name>
    <name type="synonym">Diphyllobothrium latum</name>
    <dbReference type="NCBI Taxonomy" id="60516"/>
    <lineage>
        <taxon>Eukaryota</taxon>
        <taxon>Metazoa</taxon>
        <taxon>Spiralia</taxon>
        <taxon>Lophotrochozoa</taxon>
        <taxon>Platyhelminthes</taxon>
        <taxon>Cestoda</taxon>
        <taxon>Eucestoda</taxon>
        <taxon>Diphyllobothriidea</taxon>
        <taxon>Diphyllobothriidae</taxon>
        <taxon>Dibothriocephalus</taxon>
    </lineage>
</organism>
<dbReference type="OrthoDB" id="407509at2759"/>